<sequence length="469" mass="52190">MGKKGNWFGAVKKVFSPDSKERGKNKDEQQQQKSSRSKKRWGFGKQKNTDLITTSSGGGVTGQLTTADGSGQRRFVPPPPPTPAEEINKLKPTENEQNKQAYTIALATVEAAEAAIIAANAAAEVVHLTATAPKLPAMTREEISAVRIQTYFRGYMARRALRALKGLVRLNSTVHGTSVKRQSATTLRCMQTFARLQSDIRLRRIKMTEEKQSIQRQMQLKREKELYLDSGSSPVGDDWNTSLQSKEKIEANISNKQEAAMKRERALAYAYSHQWKASSSARSVNIMFADPNNPHWGWSWMERWMFADKDSTAPSRPLPRRQSPMTTATSTMRIKLRPTAAASPRIRRGDLTLTHHYPDDDARSILSVQSEWNKRHSIAGSSVRDDESLTSSPSIPSYMTPTESARAKTRMQNINNSSILDLNETTDTLASSVASGGYVKKRLSFPVTEKRSNTAVARRHSGPPTVNVA</sequence>
<dbReference type="PANTHER" id="PTHR32295">
    <property type="entry name" value="IQ-DOMAIN 5-RELATED"/>
    <property type="match status" value="1"/>
</dbReference>
<organism evidence="6 7">
    <name type="scientific">Zostera marina</name>
    <name type="common">Eelgrass</name>
    <dbReference type="NCBI Taxonomy" id="29655"/>
    <lineage>
        <taxon>Eukaryota</taxon>
        <taxon>Viridiplantae</taxon>
        <taxon>Streptophyta</taxon>
        <taxon>Embryophyta</taxon>
        <taxon>Tracheophyta</taxon>
        <taxon>Spermatophyta</taxon>
        <taxon>Magnoliopsida</taxon>
        <taxon>Liliopsida</taxon>
        <taxon>Zosteraceae</taxon>
        <taxon>Zostera</taxon>
    </lineage>
</organism>
<proteinExistence type="inferred from homology"/>
<dbReference type="InterPro" id="IPR025064">
    <property type="entry name" value="DUF4005"/>
</dbReference>
<dbReference type="GO" id="GO:0005516">
    <property type="term" value="F:calmodulin binding"/>
    <property type="evidence" value="ECO:0007669"/>
    <property type="project" value="UniProtKB-KW"/>
</dbReference>
<protein>
    <submittedName>
        <fullName evidence="6">IQ domain-containing protein</fullName>
    </submittedName>
</protein>
<evidence type="ECO:0000313" key="7">
    <source>
        <dbReference type="Proteomes" id="UP000036987"/>
    </source>
</evidence>
<reference evidence="7" key="1">
    <citation type="journal article" date="2016" name="Nature">
        <title>The genome of the seagrass Zostera marina reveals angiosperm adaptation to the sea.</title>
        <authorList>
            <person name="Olsen J.L."/>
            <person name="Rouze P."/>
            <person name="Verhelst B."/>
            <person name="Lin Y.-C."/>
            <person name="Bayer T."/>
            <person name="Collen J."/>
            <person name="Dattolo E."/>
            <person name="De Paoli E."/>
            <person name="Dittami S."/>
            <person name="Maumus F."/>
            <person name="Michel G."/>
            <person name="Kersting A."/>
            <person name="Lauritano C."/>
            <person name="Lohaus R."/>
            <person name="Toepel M."/>
            <person name="Tonon T."/>
            <person name="Vanneste K."/>
            <person name="Amirebrahimi M."/>
            <person name="Brakel J."/>
            <person name="Bostroem C."/>
            <person name="Chovatia M."/>
            <person name="Grimwood J."/>
            <person name="Jenkins J.W."/>
            <person name="Jueterbock A."/>
            <person name="Mraz A."/>
            <person name="Stam W.T."/>
            <person name="Tice H."/>
            <person name="Bornberg-Bauer E."/>
            <person name="Green P.J."/>
            <person name="Pearson G.A."/>
            <person name="Procaccini G."/>
            <person name="Duarte C.M."/>
            <person name="Schmutz J."/>
            <person name="Reusch T.B.H."/>
            <person name="Van de Peer Y."/>
        </authorList>
    </citation>
    <scope>NUCLEOTIDE SEQUENCE [LARGE SCALE GENOMIC DNA]</scope>
    <source>
        <strain evidence="7">cv. Finnish</strain>
    </source>
</reference>
<keyword evidence="7" id="KW-1185">Reference proteome</keyword>
<dbReference type="PANTHER" id="PTHR32295:SF216">
    <property type="entry name" value="PROTEIN IQ-DOMAIN 3"/>
    <property type="match status" value="1"/>
</dbReference>
<feature type="region of interest" description="Disordered" evidence="4">
    <location>
        <begin position="450"/>
        <end position="469"/>
    </location>
</feature>
<dbReference type="EMBL" id="LFYR01001244">
    <property type="protein sequence ID" value="KMZ63358.1"/>
    <property type="molecule type" value="Genomic_DNA"/>
</dbReference>
<keyword evidence="1" id="KW-0112">Calmodulin-binding</keyword>
<comment type="caution">
    <text evidence="6">The sequence shown here is derived from an EMBL/GenBank/DDBJ whole genome shotgun (WGS) entry which is preliminary data.</text>
</comment>
<feature type="compositionally biased region" description="Basic and acidic residues" evidence="4">
    <location>
        <begin position="18"/>
        <end position="30"/>
    </location>
</feature>
<dbReference type="Proteomes" id="UP000036987">
    <property type="component" value="Unassembled WGS sequence"/>
</dbReference>
<dbReference type="SMART" id="SM00015">
    <property type="entry name" value="IQ"/>
    <property type="match status" value="1"/>
</dbReference>
<dbReference type="CDD" id="cd23767">
    <property type="entry name" value="IQCD"/>
    <property type="match status" value="1"/>
</dbReference>
<dbReference type="OrthoDB" id="1923765at2759"/>
<evidence type="ECO:0000256" key="3">
    <source>
        <dbReference type="ARBA" id="ARBA00024378"/>
    </source>
</evidence>
<dbReference type="STRING" id="29655.A0A0K9P301"/>
<evidence type="ECO:0000256" key="1">
    <source>
        <dbReference type="ARBA" id="ARBA00022860"/>
    </source>
</evidence>
<dbReference type="Pfam" id="PF13178">
    <property type="entry name" value="DUF4005"/>
    <property type="match status" value="1"/>
</dbReference>
<accession>A0A0K9P301</accession>
<evidence type="ECO:0000259" key="5">
    <source>
        <dbReference type="Pfam" id="PF13178"/>
    </source>
</evidence>
<name>A0A0K9P301_ZOSMR</name>
<evidence type="ECO:0000256" key="4">
    <source>
        <dbReference type="SAM" id="MobiDB-lite"/>
    </source>
</evidence>
<dbReference type="InterPro" id="IPR000048">
    <property type="entry name" value="IQ_motif_EF-hand-BS"/>
</dbReference>
<comment type="similarity">
    <text evidence="2">Belongs to the IQD family.</text>
</comment>
<dbReference type="OMA" id="ANLQMKQ"/>
<dbReference type="AlphaFoldDB" id="A0A0K9P301"/>
<feature type="region of interest" description="Disordered" evidence="4">
    <location>
        <begin position="1"/>
        <end position="88"/>
    </location>
</feature>
<gene>
    <name evidence="6" type="ORF">ZOSMA_413G00090</name>
</gene>
<comment type="subunit">
    <text evidence="3">Binds to multiple calmodulin (CaM) in the presence of Ca(2+) and CaM-like proteins.</text>
</comment>
<feature type="domain" description="DUF4005" evidence="5">
    <location>
        <begin position="381"/>
        <end position="454"/>
    </location>
</feature>
<feature type="compositionally biased region" description="Polar residues" evidence="4">
    <location>
        <begin position="389"/>
        <end position="403"/>
    </location>
</feature>
<dbReference type="Pfam" id="PF00612">
    <property type="entry name" value="IQ"/>
    <property type="match status" value="1"/>
</dbReference>
<feature type="region of interest" description="Disordered" evidence="4">
    <location>
        <begin position="377"/>
        <end position="405"/>
    </location>
</feature>
<evidence type="ECO:0000256" key="2">
    <source>
        <dbReference type="ARBA" id="ARBA00024341"/>
    </source>
</evidence>
<dbReference type="PROSITE" id="PS50096">
    <property type="entry name" value="IQ"/>
    <property type="match status" value="1"/>
</dbReference>
<evidence type="ECO:0000313" key="6">
    <source>
        <dbReference type="EMBL" id="KMZ63358.1"/>
    </source>
</evidence>